<sequence length="224" mass="24808">MNAVDFHSDIAKAFGDRYQRSSDFQERFAVWRSLLDTYIQPGSNVLDAGCGTGIFSHYLSSRGCTVLGIDGSAEMIRLCRQQANPGATFRVSLLPLADQLANEQFDAILSSSVLEYVPDLVTTLASFTTSLRSGGYLIVSLPNRYSVYRILERIGFHLTGRPPYLQHVLHYGTARSVADQLTAKHYHLITSQTFGGTNSIARLLRTCLPATYADTLFVAVFQKK</sequence>
<dbReference type="EMBL" id="JAFMYW010000011">
    <property type="protein sequence ID" value="MBO0952314.1"/>
    <property type="molecule type" value="Genomic_DNA"/>
</dbReference>
<dbReference type="SUPFAM" id="SSF53335">
    <property type="entry name" value="S-adenosyl-L-methionine-dependent methyltransferases"/>
    <property type="match status" value="1"/>
</dbReference>
<dbReference type="GO" id="GO:0032259">
    <property type="term" value="P:methylation"/>
    <property type="evidence" value="ECO:0007669"/>
    <property type="project" value="UniProtKB-KW"/>
</dbReference>
<dbReference type="Gene3D" id="3.40.50.150">
    <property type="entry name" value="Vaccinia Virus protein VP39"/>
    <property type="match status" value="1"/>
</dbReference>
<dbReference type="GO" id="GO:0008168">
    <property type="term" value="F:methyltransferase activity"/>
    <property type="evidence" value="ECO:0007669"/>
    <property type="project" value="UniProtKB-KW"/>
</dbReference>
<protein>
    <submittedName>
        <fullName evidence="1">Methyltransferase domain-containing protein</fullName>
    </submittedName>
</protein>
<keyword evidence="1" id="KW-0489">Methyltransferase</keyword>
<gene>
    <name evidence="1" type="ORF">J2I46_27270</name>
</gene>
<dbReference type="Proteomes" id="UP000664628">
    <property type="component" value="Unassembled WGS sequence"/>
</dbReference>
<organism evidence="1 2">
    <name type="scientific">Fibrella forsythiae</name>
    <dbReference type="NCBI Taxonomy" id="2817061"/>
    <lineage>
        <taxon>Bacteria</taxon>
        <taxon>Pseudomonadati</taxon>
        <taxon>Bacteroidota</taxon>
        <taxon>Cytophagia</taxon>
        <taxon>Cytophagales</taxon>
        <taxon>Spirosomataceae</taxon>
        <taxon>Fibrella</taxon>
    </lineage>
</organism>
<comment type="caution">
    <text evidence="1">The sequence shown here is derived from an EMBL/GenBank/DDBJ whole genome shotgun (WGS) entry which is preliminary data.</text>
</comment>
<dbReference type="Pfam" id="PF13489">
    <property type="entry name" value="Methyltransf_23"/>
    <property type="match status" value="1"/>
</dbReference>
<dbReference type="CDD" id="cd02440">
    <property type="entry name" value="AdoMet_MTases"/>
    <property type="match status" value="1"/>
</dbReference>
<keyword evidence="2" id="KW-1185">Reference proteome</keyword>
<reference evidence="1 2" key="1">
    <citation type="submission" date="2021-03" db="EMBL/GenBank/DDBJ databases">
        <title>Fibrella sp. HMF5405 genome sequencing and assembly.</title>
        <authorList>
            <person name="Kang H."/>
            <person name="Kim H."/>
            <person name="Bae S."/>
            <person name="Joh K."/>
        </authorList>
    </citation>
    <scope>NUCLEOTIDE SEQUENCE [LARGE SCALE GENOMIC DNA]</scope>
    <source>
        <strain evidence="1 2">HMF5405</strain>
    </source>
</reference>
<name>A0ABS3JQM3_9BACT</name>
<dbReference type="RefSeq" id="WP_207332269.1">
    <property type="nucleotide sequence ID" value="NZ_JAFMYW010000011.1"/>
</dbReference>
<proteinExistence type="predicted"/>
<keyword evidence="1" id="KW-0808">Transferase</keyword>
<evidence type="ECO:0000313" key="2">
    <source>
        <dbReference type="Proteomes" id="UP000664628"/>
    </source>
</evidence>
<accession>A0ABS3JQM3</accession>
<dbReference type="PANTHER" id="PTHR43861">
    <property type="entry name" value="TRANS-ACONITATE 2-METHYLTRANSFERASE-RELATED"/>
    <property type="match status" value="1"/>
</dbReference>
<evidence type="ECO:0000313" key="1">
    <source>
        <dbReference type="EMBL" id="MBO0952314.1"/>
    </source>
</evidence>
<dbReference type="InterPro" id="IPR029063">
    <property type="entry name" value="SAM-dependent_MTases_sf"/>
</dbReference>